<dbReference type="InterPro" id="IPR001173">
    <property type="entry name" value="Glyco_trans_2-like"/>
</dbReference>
<keyword evidence="3" id="KW-0328">Glycosyltransferase</keyword>
<organism evidence="3 4">
    <name type="scientific">Ornithinimicrobium kibberense</name>
    <dbReference type="NCBI Taxonomy" id="282060"/>
    <lineage>
        <taxon>Bacteria</taxon>
        <taxon>Bacillati</taxon>
        <taxon>Actinomycetota</taxon>
        <taxon>Actinomycetes</taxon>
        <taxon>Micrococcales</taxon>
        <taxon>Ornithinimicrobiaceae</taxon>
        <taxon>Ornithinimicrobium</taxon>
    </lineage>
</organism>
<protein>
    <submittedName>
        <fullName evidence="3">Glycosyltransferase</fullName>
        <ecNumber evidence="3">2.4.-.-</ecNumber>
    </submittedName>
</protein>
<dbReference type="EMBL" id="JBHMAX010000015">
    <property type="protein sequence ID" value="MFB9731907.1"/>
    <property type="molecule type" value="Genomic_DNA"/>
</dbReference>
<dbReference type="SUPFAM" id="SSF56112">
    <property type="entry name" value="Protein kinase-like (PK-like)"/>
    <property type="match status" value="1"/>
</dbReference>
<dbReference type="PANTHER" id="PTHR43685">
    <property type="entry name" value="GLYCOSYLTRANSFERASE"/>
    <property type="match status" value="1"/>
</dbReference>
<reference evidence="3 4" key="1">
    <citation type="submission" date="2024-09" db="EMBL/GenBank/DDBJ databases">
        <authorList>
            <person name="Sun Q."/>
            <person name="Mori K."/>
        </authorList>
    </citation>
    <scope>NUCLEOTIDE SEQUENCE [LARGE SCALE GENOMIC DNA]</scope>
    <source>
        <strain evidence="3 4">JCM 12763</strain>
    </source>
</reference>
<dbReference type="CDD" id="cd00761">
    <property type="entry name" value="Glyco_tranf_GTA_type"/>
    <property type="match status" value="1"/>
</dbReference>
<feature type="compositionally biased region" description="Gly residues" evidence="1">
    <location>
        <begin position="672"/>
        <end position="683"/>
    </location>
</feature>
<dbReference type="GO" id="GO:0016757">
    <property type="term" value="F:glycosyltransferase activity"/>
    <property type="evidence" value="ECO:0007669"/>
    <property type="project" value="UniProtKB-KW"/>
</dbReference>
<feature type="region of interest" description="Disordered" evidence="1">
    <location>
        <begin position="476"/>
        <end position="499"/>
    </location>
</feature>
<sequence length="1040" mass="110132">MEATSVLSARLLLDGGDGGAPARDRAARLLAVALRGRHPAGLEALALTAGFRRPSADVAAAVLDVEPLPAATTVPGETLPFTVALATAWAATGETGGLAAAVEVFRQVVGRHGPGGLRPVEQRHYLQAAYLAGRTDLVHEGLATLGGLTADVAEGLRADLLNPYVRRAGDADGAGAGGRPVDAADHQAWVAALGSRFRARDLLGPQVDPSGACLFDGLHLGPARSVDGPLVTVVVPAFRPDAGLLTSVRSVLAQSYGQLEVVVVDDASGPGFAAVFEAVAALDDRVRLLRQDRNGGAYVARNRALAEARGELVTTQDADDWSHPERLARQVAALTDHPEAVASRSAAVRARPDLTRQWFGYRPERMNASSLLVRREVFDRVGPFDTLRKGADSEFAERLRLVGPVQDVVAPLAITRLAAGSLSRADFAWGWHHPDRVLFRNAFRDWHRRVRAGEAALPLERKGPRPYAVPRRFRVDRDQETVPVGDPVDGPSRTGATGGAPSAAPLVLLADAARPVPSALGGGLAALVAADGGLPAVLVREDLTRAGAEPEPYDEELLAEAAAGHVELLTDADEVVAGTLLVLDPALLGPPALPLPELRAGEALVAAVPPSADEPVRDLEQAGEVVRTLTGRAPVWVARTPWEQQAWAADGWRLPLLGEALADRGHRLRPPGTGGGATGTGGGAPQDLHDRLVGALELVAEIEETDAALPRRTTGRELLVRDRVARVGRLDPRVEPMVPPPLRGAWSEEDPAVRSVTALVAADVVVLGKLDLADRVKLRAAYPEAGLVLAAQPAGPKGECGISRSVRAHEVVARHAPGLAPRMVSHGRTGSGVRYLVEELVEGRPLGSARALDARAAELLTALAGLHAGHGTRRTTVRQRWGDRMSRRWAATVGAGIVPNGVAGRVAELLGRDADTLRVSWSHGDLVPSNVFAGPDGLTLLDWEHSQEAPVMHDAAKLHLFCGDPAALLDVVAEVLGVPRQDGRLSGAEELVLAHAQLVGRYPERRDRMRGHPRAEVYERQVRRQVDRLAQVVDRCDGSW</sequence>
<evidence type="ECO:0000313" key="3">
    <source>
        <dbReference type="EMBL" id="MFB9731907.1"/>
    </source>
</evidence>
<dbReference type="SUPFAM" id="SSF53448">
    <property type="entry name" value="Nucleotide-diphospho-sugar transferases"/>
    <property type="match status" value="1"/>
</dbReference>
<dbReference type="Gene3D" id="3.90.550.10">
    <property type="entry name" value="Spore Coat Polysaccharide Biosynthesis Protein SpsA, Chain A"/>
    <property type="match status" value="1"/>
</dbReference>
<dbReference type="InterPro" id="IPR029044">
    <property type="entry name" value="Nucleotide-diphossugar_trans"/>
</dbReference>
<accession>A0ABV5V2A1</accession>
<dbReference type="InterPro" id="IPR050834">
    <property type="entry name" value="Glycosyltransf_2"/>
</dbReference>
<dbReference type="Proteomes" id="UP001589613">
    <property type="component" value="Unassembled WGS sequence"/>
</dbReference>
<name>A0ABV5V2A1_9MICO</name>
<dbReference type="RefSeq" id="WP_377466110.1">
    <property type="nucleotide sequence ID" value="NZ_JBHMAX010000015.1"/>
</dbReference>
<evidence type="ECO:0000259" key="2">
    <source>
        <dbReference type="Pfam" id="PF00535"/>
    </source>
</evidence>
<evidence type="ECO:0000256" key="1">
    <source>
        <dbReference type="SAM" id="MobiDB-lite"/>
    </source>
</evidence>
<keyword evidence="3" id="KW-0808">Transferase</keyword>
<gene>
    <name evidence="3" type="ORF">ACFFN0_07615</name>
</gene>
<comment type="caution">
    <text evidence="3">The sequence shown here is derived from an EMBL/GenBank/DDBJ whole genome shotgun (WGS) entry which is preliminary data.</text>
</comment>
<feature type="domain" description="Glycosyltransferase 2-like" evidence="2">
    <location>
        <begin position="232"/>
        <end position="357"/>
    </location>
</feature>
<dbReference type="EC" id="2.4.-.-" evidence="3"/>
<keyword evidence="4" id="KW-1185">Reference proteome</keyword>
<dbReference type="Pfam" id="PF00535">
    <property type="entry name" value="Glycos_transf_2"/>
    <property type="match status" value="1"/>
</dbReference>
<evidence type="ECO:0000313" key="4">
    <source>
        <dbReference type="Proteomes" id="UP001589613"/>
    </source>
</evidence>
<dbReference type="InterPro" id="IPR011009">
    <property type="entry name" value="Kinase-like_dom_sf"/>
</dbReference>
<dbReference type="PANTHER" id="PTHR43685:SF11">
    <property type="entry name" value="GLYCOSYLTRANSFERASE TAGX-RELATED"/>
    <property type="match status" value="1"/>
</dbReference>
<feature type="region of interest" description="Disordered" evidence="1">
    <location>
        <begin position="664"/>
        <end position="683"/>
    </location>
</feature>
<proteinExistence type="predicted"/>